<comment type="similarity">
    <text evidence="8">Belongs to the binding-protein-dependent transport system permease family.</text>
</comment>
<feature type="domain" description="ABC transmembrane type-1" evidence="9">
    <location>
        <begin position="19"/>
        <end position="208"/>
    </location>
</feature>
<feature type="transmembrane region" description="Helical" evidence="8">
    <location>
        <begin position="20"/>
        <end position="43"/>
    </location>
</feature>
<evidence type="ECO:0000256" key="1">
    <source>
        <dbReference type="ARBA" id="ARBA00004651"/>
    </source>
</evidence>
<keyword evidence="3" id="KW-1003">Cell membrane</keyword>
<gene>
    <name evidence="10" type="ORF">PUW23_01565</name>
    <name evidence="11" type="ORF">PUW25_01570</name>
</gene>
<keyword evidence="7 8" id="KW-0472">Membrane</keyword>
<keyword evidence="2 8" id="KW-0813">Transport</keyword>
<dbReference type="Proteomes" id="UP001220962">
    <property type="component" value="Chromosome"/>
</dbReference>
<dbReference type="AlphaFoldDB" id="A0AAX3MZU4"/>
<dbReference type="EMBL" id="CP118108">
    <property type="protein sequence ID" value="WDI02706.1"/>
    <property type="molecule type" value="Genomic_DNA"/>
</dbReference>
<dbReference type="CDD" id="cd06261">
    <property type="entry name" value="TM_PBP2"/>
    <property type="match status" value="1"/>
</dbReference>
<accession>A0AAX3MZU4</accession>
<feature type="transmembrane region" description="Helical" evidence="8">
    <location>
        <begin position="185"/>
        <end position="204"/>
    </location>
</feature>
<dbReference type="GO" id="GO:0006865">
    <property type="term" value="P:amino acid transport"/>
    <property type="evidence" value="ECO:0007669"/>
    <property type="project" value="UniProtKB-KW"/>
</dbReference>
<dbReference type="PANTHER" id="PTHR30614:SF41">
    <property type="entry name" value="INNER MEMBRANE AMINO-ACID ABC TRANSPORTER PERMEASE PROTEIN YHDY"/>
    <property type="match status" value="1"/>
</dbReference>
<dbReference type="FunFam" id="1.10.3720.10:FF:000033">
    <property type="entry name" value="Polar amino acid ABC transporter permease"/>
    <property type="match status" value="1"/>
</dbReference>
<dbReference type="GO" id="GO:0022857">
    <property type="term" value="F:transmembrane transporter activity"/>
    <property type="evidence" value="ECO:0007669"/>
    <property type="project" value="InterPro"/>
</dbReference>
<dbReference type="RefSeq" id="WP_047912466.1">
    <property type="nucleotide sequence ID" value="NZ_CP118101.1"/>
</dbReference>
<evidence type="ECO:0000256" key="8">
    <source>
        <dbReference type="RuleBase" id="RU363032"/>
    </source>
</evidence>
<dbReference type="EMBL" id="CP118101">
    <property type="protein sequence ID" value="WDH82961.1"/>
    <property type="molecule type" value="Genomic_DNA"/>
</dbReference>
<evidence type="ECO:0000256" key="3">
    <source>
        <dbReference type="ARBA" id="ARBA00022475"/>
    </source>
</evidence>
<keyword evidence="5" id="KW-0029">Amino-acid transport</keyword>
<evidence type="ECO:0000313" key="13">
    <source>
        <dbReference type="Proteomes" id="UP001221519"/>
    </source>
</evidence>
<name>A0AAX3MZU4_9BACL</name>
<dbReference type="Pfam" id="PF00528">
    <property type="entry name" value="BPD_transp_1"/>
    <property type="match status" value="1"/>
</dbReference>
<evidence type="ECO:0000256" key="4">
    <source>
        <dbReference type="ARBA" id="ARBA00022692"/>
    </source>
</evidence>
<dbReference type="SUPFAM" id="SSF161098">
    <property type="entry name" value="MetI-like"/>
    <property type="match status" value="1"/>
</dbReference>
<keyword evidence="13" id="KW-1185">Reference proteome</keyword>
<dbReference type="Proteomes" id="UP001221519">
    <property type="component" value="Chromosome"/>
</dbReference>
<dbReference type="InterPro" id="IPR035906">
    <property type="entry name" value="MetI-like_sf"/>
</dbReference>
<evidence type="ECO:0000256" key="7">
    <source>
        <dbReference type="ARBA" id="ARBA00023136"/>
    </source>
</evidence>
<dbReference type="PANTHER" id="PTHR30614">
    <property type="entry name" value="MEMBRANE COMPONENT OF AMINO ACID ABC TRANSPORTER"/>
    <property type="match status" value="1"/>
</dbReference>
<reference evidence="10 13" key="1">
    <citation type="submission" date="2023-02" db="EMBL/GenBank/DDBJ databases">
        <title>Pathogen: clinical or host-associated sample.</title>
        <authorList>
            <person name="Hergert J."/>
            <person name="Casey R."/>
            <person name="Wagner J."/>
            <person name="Young E.L."/>
            <person name="Oakeson K.F."/>
        </authorList>
    </citation>
    <scope>NUCLEOTIDE SEQUENCE</scope>
    <source>
        <strain evidence="11 13">2022CK-00829</strain>
        <strain evidence="10">2022CK-00830</strain>
    </source>
</reference>
<feature type="transmembrane region" description="Helical" evidence="8">
    <location>
        <begin position="64"/>
        <end position="81"/>
    </location>
</feature>
<keyword evidence="6 8" id="KW-1133">Transmembrane helix</keyword>
<proteinExistence type="inferred from homology"/>
<protein>
    <submittedName>
        <fullName evidence="10">Amino acid ABC transporter permease</fullName>
    </submittedName>
</protein>
<evidence type="ECO:0000313" key="12">
    <source>
        <dbReference type="Proteomes" id="UP001220962"/>
    </source>
</evidence>
<organism evidence="10 12">
    <name type="scientific">Paenibacillus urinalis</name>
    <dbReference type="NCBI Taxonomy" id="521520"/>
    <lineage>
        <taxon>Bacteria</taxon>
        <taxon>Bacillati</taxon>
        <taxon>Bacillota</taxon>
        <taxon>Bacilli</taxon>
        <taxon>Bacillales</taxon>
        <taxon>Paenibacillaceae</taxon>
        <taxon>Paenibacillus</taxon>
    </lineage>
</organism>
<dbReference type="PROSITE" id="PS50928">
    <property type="entry name" value="ABC_TM1"/>
    <property type="match status" value="1"/>
</dbReference>
<dbReference type="Gene3D" id="1.10.3720.10">
    <property type="entry name" value="MetI-like"/>
    <property type="match status" value="1"/>
</dbReference>
<evidence type="ECO:0000256" key="6">
    <source>
        <dbReference type="ARBA" id="ARBA00022989"/>
    </source>
</evidence>
<evidence type="ECO:0000259" key="9">
    <source>
        <dbReference type="PROSITE" id="PS50928"/>
    </source>
</evidence>
<dbReference type="GO" id="GO:0043190">
    <property type="term" value="C:ATP-binding cassette (ABC) transporter complex"/>
    <property type="evidence" value="ECO:0007669"/>
    <property type="project" value="InterPro"/>
</dbReference>
<evidence type="ECO:0000313" key="10">
    <source>
        <dbReference type="EMBL" id="WDH82961.1"/>
    </source>
</evidence>
<dbReference type="NCBIfam" id="TIGR01726">
    <property type="entry name" value="HEQRo_perm_3TM"/>
    <property type="match status" value="1"/>
</dbReference>
<dbReference type="InterPro" id="IPR000515">
    <property type="entry name" value="MetI-like"/>
</dbReference>
<feature type="transmembrane region" description="Helical" evidence="8">
    <location>
        <begin position="87"/>
        <end position="107"/>
    </location>
</feature>
<dbReference type="InterPro" id="IPR043429">
    <property type="entry name" value="ArtM/GltK/GlnP/TcyL/YhdX-like"/>
</dbReference>
<sequence>MDFAGAYTWPYIRFLLEGFMLTLQVAGVAILLSFIVGIILGTIRYTKFPVISQIVAVVVDTIRNLPLFLIILVSYLILPQFGINMSVFWAAVFGLTIFEGCMIAEILRGGLNSIDKGQIEAARSSGLSYFQTLRLITLPQALRRMVPPLLSQTISLLKDTSLAVAISLPELMNHVRIVGGQNPDFYLPMIVFAAMLYFIVNYSLSLFARRLETRVDA</sequence>
<evidence type="ECO:0000256" key="5">
    <source>
        <dbReference type="ARBA" id="ARBA00022970"/>
    </source>
</evidence>
<keyword evidence="4 8" id="KW-0812">Transmembrane</keyword>
<dbReference type="InterPro" id="IPR010065">
    <property type="entry name" value="AA_ABC_transptr_permease_3TM"/>
</dbReference>
<evidence type="ECO:0000313" key="11">
    <source>
        <dbReference type="EMBL" id="WDI02706.1"/>
    </source>
</evidence>
<comment type="subcellular location">
    <subcellularLocation>
        <location evidence="1 8">Cell membrane</location>
        <topology evidence="1 8">Multi-pass membrane protein</topology>
    </subcellularLocation>
</comment>
<evidence type="ECO:0000256" key="2">
    <source>
        <dbReference type="ARBA" id="ARBA00022448"/>
    </source>
</evidence>